<protein>
    <submittedName>
        <fullName evidence="5">Gluconate 5-dehydrogenase</fullName>
    </submittedName>
    <submittedName>
        <fullName evidence="4">SDR family oxidoreductase</fullName>
    </submittedName>
</protein>
<comment type="similarity">
    <text evidence="1">Belongs to the short-chain dehydrogenases/reductases (SDR) family.</text>
</comment>
<dbReference type="PRINTS" id="PR00080">
    <property type="entry name" value="SDRFAMILY"/>
</dbReference>
<dbReference type="PROSITE" id="PS00061">
    <property type="entry name" value="ADH_SHORT"/>
    <property type="match status" value="1"/>
</dbReference>
<sequence>MSTQGARVALVTGAGGGLGREIAQGLAAGGAAVIVQGRRAAALEEVTEAIGAAGGVAWPLVVDLMDGAAVVEALKPWPRIDIVVNNAGRRDRRPLGALDREALRQMLEVNLVAPFDLARLLAPRMGAGGRIINVTSIAGQIARGGDAAYTASKGGLDALTRALAAELGPLGITVNAVAPGFFATEANAAMCADPAIAAHLATRTALGRWGRPEEIVGPVLFLVSPAASYVTGQVLAVDGGYTAHF</sequence>
<dbReference type="Gene3D" id="3.40.50.720">
    <property type="entry name" value="NAD(P)-binding Rossmann-like Domain"/>
    <property type="match status" value="1"/>
</dbReference>
<keyword evidence="2" id="KW-0560">Oxidoreductase</keyword>
<dbReference type="InterPro" id="IPR057326">
    <property type="entry name" value="KR_dom"/>
</dbReference>
<dbReference type="OrthoDB" id="286404at2"/>
<dbReference type="PRINTS" id="PR00081">
    <property type="entry name" value="GDHRDH"/>
</dbReference>
<evidence type="ECO:0000259" key="3">
    <source>
        <dbReference type="SMART" id="SM00822"/>
    </source>
</evidence>
<dbReference type="SUPFAM" id="SSF51735">
    <property type="entry name" value="NAD(P)-binding Rossmann-fold domains"/>
    <property type="match status" value="1"/>
</dbReference>
<dbReference type="SMART" id="SM00822">
    <property type="entry name" value="PKS_KR"/>
    <property type="match status" value="1"/>
</dbReference>
<dbReference type="Proteomes" id="UP000323502">
    <property type="component" value="Unassembled WGS sequence"/>
</dbReference>
<dbReference type="InterPro" id="IPR020904">
    <property type="entry name" value="Sc_DH/Rdtase_CS"/>
</dbReference>
<dbReference type="InterPro" id="IPR036291">
    <property type="entry name" value="NAD(P)-bd_dom_sf"/>
</dbReference>
<dbReference type="PANTHER" id="PTHR42760">
    <property type="entry name" value="SHORT-CHAIN DEHYDROGENASES/REDUCTASES FAMILY MEMBER"/>
    <property type="match status" value="1"/>
</dbReference>
<dbReference type="FunFam" id="3.40.50.720:FF:000084">
    <property type="entry name" value="Short-chain dehydrogenase reductase"/>
    <property type="match status" value="1"/>
</dbReference>
<evidence type="ECO:0000313" key="5">
    <source>
        <dbReference type="EMBL" id="SDG02572.1"/>
    </source>
</evidence>
<name>A0A1G7QVM7_9SPHN</name>
<dbReference type="AlphaFoldDB" id="A0A1G7QVM7"/>
<gene>
    <name evidence="4" type="ORF">GQR91_01660</name>
    <name evidence="5" type="ORF">SAMN05216557_10962</name>
</gene>
<evidence type="ECO:0000313" key="4">
    <source>
        <dbReference type="EMBL" id="MWC42369.1"/>
    </source>
</evidence>
<dbReference type="Proteomes" id="UP000436801">
    <property type="component" value="Unassembled WGS sequence"/>
</dbReference>
<feature type="domain" description="Ketoreductase" evidence="3">
    <location>
        <begin position="7"/>
        <end position="180"/>
    </location>
</feature>
<accession>A0A1G7QVM7</accession>
<evidence type="ECO:0000256" key="2">
    <source>
        <dbReference type="ARBA" id="ARBA00023002"/>
    </source>
</evidence>
<evidence type="ECO:0000313" key="6">
    <source>
        <dbReference type="Proteomes" id="UP000323502"/>
    </source>
</evidence>
<dbReference type="RefSeq" id="WP_149683368.1">
    <property type="nucleotide sequence ID" value="NZ_FNBI01000009.1"/>
</dbReference>
<dbReference type="EMBL" id="WSUT01000002">
    <property type="protein sequence ID" value="MWC42369.1"/>
    <property type="molecule type" value="Genomic_DNA"/>
</dbReference>
<dbReference type="InterPro" id="IPR002347">
    <property type="entry name" value="SDR_fam"/>
</dbReference>
<proteinExistence type="inferred from homology"/>
<organism evidence="5 6">
    <name type="scientific">Sphingomonas carotinifaciens</name>
    <dbReference type="NCBI Taxonomy" id="1166323"/>
    <lineage>
        <taxon>Bacteria</taxon>
        <taxon>Pseudomonadati</taxon>
        <taxon>Pseudomonadota</taxon>
        <taxon>Alphaproteobacteria</taxon>
        <taxon>Sphingomonadales</taxon>
        <taxon>Sphingomonadaceae</taxon>
        <taxon>Sphingomonas</taxon>
    </lineage>
</organism>
<reference evidence="5 6" key="1">
    <citation type="submission" date="2016-10" db="EMBL/GenBank/DDBJ databases">
        <authorList>
            <person name="Varghese N."/>
            <person name="Submissions S."/>
        </authorList>
    </citation>
    <scope>NUCLEOTIDE SEQUENCE [LARGE SCALE GENOMIC DNA]</scope>
    <source>
        <strain evidence="5 6">S7-754</strain>
    </source>
</reference>
<reference evidence="4 7" key="2">
    <citation type="submission" date="2019-12" db="EMBL/GenBank/DDBJ databases">
        <authorList>
            <person name="Zheng J."/>
        </authorList>
    </citation>
    <scope>NUCLEOTIDE SEQUENCE [LARGE SCALE GENOMIC DNA]</scope>
    <source>
        <strain evidence="4 7">DSM 27347</strain>
    </source>
</reference>
<evidence type="ECO:0000256" key="1">
    <source>
        <dbReference type="ARBA" id="ARBA00006484"/>
    </source>
</evidence>
<keyword evidence="6" id="KW-1185">Reference proteome</keyword>
<dbReference type="EMBL" id="FNBI01000009">
    <property type="protein sequence ID" value="SDG02572.1"/>
    <property type="molecule type" value="Genomic_DNA"/>
</dbReference>
<evidence type="ECO:0000313" key="7">
    <source>
        <dbReference type="Proteomes" id="UP000436801"/>
    </source>
</evidence>
<dbReference type="NCBIfam" id="NF004778">
    <property type="entry name" value="PRK06124.1"/>
    <property type="match status" value="1"/>
</dbReference>
<dbReference type="PANTHER" id="PTHR42760:SF133">
    <property type="entry name" value="3-OXOACYL-[ACYL-CARRIER-PROTEIN] REDUCTASE"/>
    <property type="match status" value="1"/>
</dbReference>
<dbReference type="Pfam" id="PF13561">
    <property type="entry name" value="adh_short_C2"/>
    <property type="match status" value="1"/>
</dbReference>
<dbReference type="GO" id="GO:0016616">
    <property type="term" value="F:oxidoreductase activity, acting on the CH-OH group of donors, NAD or NADP as acceptor"/>
    <property type="evidence" value="ECO:0007669"/>
    <property type="project" value="TreeGrafter"/>
</dbReference>